<dbReference type="PROSITE" id="PS50111">
    <property type="entry name" value="CHEMOTAXIS_TRANSDUC_2"/>
    <property type="match status" value="1"/>
</dbReference>
<accession>A0A2K1Q9L4</accession>
<evidence type="ECO:0000256" key="3">
    <source>
        <dbReference type="ARBA" id="ARBA00029447"/>
    </source>
</evidence>
<evidence type="ECO:0000313" key="7">
    <source>
        <dbReference type="Proteomes" id="UP000236345"/>
    </source>
</evidence>
<dbReference type="Pfam" id="PF00015">
    <property type="entry name" value="MCPsignal"/>
    <property type="match status" value="1"/>
</dbReference>
<dbReference type="GO" id="GO:0004888">
    <property type="term" value="F:transmembrane signaling receptor activity"/>
    <property type="evidence" value="ECO:0007669"/>
    <property type="project" value="InterPro"/>
</dbReference>
<dbReference type="PANTHER" id="PTHR32089">
    <property type="entry name" value="METHYL-ACCEPTING CHEMOTAXIS PROTEIN MCPB"/>
    <property type="match status" value="1"/>
</dbReference>
<dbReference type="OrthoDB" id="9808588at2"/>
<dbReference type="GO" id="GO:0006935">
    <property type="term" value="P:chemotaxis"/>
    <property type="evidence" value="ECO:0007669"/>
    <property type="project" value="InterPro"/>
</dbReference>
<dbReference type="Gene3D" id="1.20.120.30">
    <property type="entry name" value="Aspartate receptor, ligand-binding domain"/>
    <property type="match status" value="1"/>
</dbReference>
<sequence>MEYAFGLFRNREKPAEENEALLQEIIATHNNSLYERLICQNLLSGINTIEIIRNSLLNSSEELKKEENIIERLNEKNLYARNCIQALLDKACHFKQQAENRILVSQALQAAVDEINDCISDINRLANQTDLLAINSAIEAARVGAMGRGFTVLSKEVKSLAEEVKRQSAKIEKITGHINLSASQVCDNTATVINTLSTVKKEIEQVCEALEQIIKRSGRMQSVIRFISQQQFLNTVKLDHIIWKQQVYSLLFNKDKKGKVNTHHECRLGKWYYEGEGRTLFAGNDHFRQLERPHADVHNNGRAALTAFDKGDIKALADLLGKMEHASSQVILIIDRLIEHITPDYIAQARGH</sequence>
<dbReference type="PANTHER" id="PTHR32089:SF112">
    <property type="entry name" value="LYSOZYME-LIKE PROTEIN-RELATED"/>
    <property type="match status" value="1"/>
</dbReference>
<evidence type="ECO:0000259" key="5">
    <source>
        <dbReference type="PROSITE" id="PS50111"/>
    </source>
</evidence>
<dbReference type="GO" id="GO:0016020">
    <property type="term" value="C:membrane"/>
    <property type="evidence" value="ECO:0007669"/>
    <property type="project" value="UniProtKB-SubCell"/>
</dbReference>
<evidence type="ECO:0000256" key="2">
    <source>
        <dbReference type="ARBA" id="ARBA00023224"/>
    </source>
</evidence>
<dbReference type="PRINTS" id="PR00260">
    <property type="entry name" value="CHEMTRNSDUCR"/>
</dbReference>
<name>A0A2K1Q9L4_9GAMM</name>
<dbReference type="EMBL" id="NWUO01000006">
    <property type="protein sequence ID" value="PNS11710.1"/>
    <property type="molecule type" value="Genomic_DNA"/>
</dbReference>
<evidence type="ECO:0000256" key="4">
    <source>
        <dbReference type="PROSITE-ProRule" id="PRU00284"/>
    </source>
</evidence>
<keyword evidence="2 4" id="KW-0807">Transducer</keyword>
<dbReference type="Proteomes" id="UP000236345">
    <property type="component" value="Unassembled WGS sequence"/>
</dbReference>
<dbReference type="SUPFAM" id="SSF58104">
    <property type="entry name" value="Methyl-accepting chemotaxis protein (MCP) signaling domain"/>
    <property type="match status" value="1"/>
</dbReference>
<dbReference type="Pfam" id="PF13682">
    <property type="entry name" value="CZB"/>
    <property type="match status" value="1"/>
</dbReference>
<dbReference type="AlphaFoldDB" id="A0A2K1Q9L4"/>
<gene>
    <name evidence="6" type="ORF">COO59_09405</name>
</gene>
<comment type="caution">
    <text evidence="6">The sequence shown here is derived from an EMBL/GenBank/DDBJ whole genome shotgun (WGS) entry which is preliminary data.</text>
</comment>
<evidence type="ECO:0000313" key="6">
    <source>
        <dbReference type="EMBL" id="PNS11710.1"/>
    </source>
</evidence>
<dbReference type="InterPro" id="IPR004089">
    <property type="entry name" value="MCPsignal_dom"/>
</dbReference>
<evidence type="ECO:0000256" key="1">
    <source>
        <dbReference type="ARBA" id="ARBA00004370"/>
    </source>
</evidence>
<dbReference type="InterPro" id="IPR025991">
    <property type="entry name" value="Chemoreceptor_zinc-bind_dom"/>
</dbReference>
<proteinExistence type="inferred from homology"/>
<comment type="similarity">
    <text evidence="3">Belongs to the methyl-accepting chemotaxis (MCP) protein family.</text>
</comment>
<organism evidence="6 7">
    <name type="scientific">Mixta theicola</name>
    <dbReference type="NCBI Taxonomy" id="1458355"/>
    <lineage>
        <taxon>Bacteria</taxon>
        <taxon>Pseudomonadati</taxon>
        <taxon>Pseudomonadota</taxon>
        <taxon>Gammaproteobacteria</taxon>
        <taxon>Enterobacterales</taxon>
        <taxon>Erwiniaceae</taxon>
        <taxon>Mixta</taxon>
    </lineage>
</organism>
<keyword evidence="7" id="KW-1185">Reference proteome</keyword>
<protein>
    <submittedName>
        <fullName evidence="6">Chemotaxis protein</fullName>
    </submittedName>
</protein>
<comment type="subcellular location">
    <subcellularLocation>
        <location evidence="1">Membrane</location>
    </subcellularLocation>
</comment>
<dbReference type="GO" id="GO:0007165">
    <property type="term" value="P:signal transduction"/>
    <property type="evidence" value="ECO:0007669"/>
    <property type="project" value="UniProtKB-KW"/>
</dbReference>
<dbReference type="InterPro" id="IPR004090">
    <property type="entry name" value="Chemotax_Me-accpt_rcpt"/>
</dbReference>
<feature type="domain" description="Methyl-accepting transducer" evidence="5">
    <location>
        <begin position="48"/>
        <end position="229"/>
    </location>
</feature>
<dbReference type="Gene3D" id="6.10.250.3200">
    <property type="match status" value="1"/>
</dbReference>
<reference evidence="7" key="1">
    <citation type="submission" date="2017-09" db="EMBL/GenBank/DDBJ databases">
        <authorList>
            <person name="Palmer M."/>
            <person name="Steenkamp E.T."/>
            <person name="Coetzee M.P."/>
            <person name="Avontuur J.R."/>
            <person name="Van Zyl E."/>
            <person name="Chan W.-Y."/>
            <person name="Blom J."/>
            <person name="Venter S.N."/>
        </authorList>
    </citation>
    <scope>NUCLEOTIDE SEQUENCE [LARGE SCALE GENOMIC DNA]</scope>
    <source>
        <strain evidence="7">QC88-366</strain>
    </source>
</reference>